<comment type="similarity">
    <text evidence="1">Belongs to the peptidase A31 family.</text>
</comment>
<dbReference type="OrthoDB" id="9792731at2"/>
<accession>A0A128EXA8</accession>
<dbReference type="STRING" id="1796497.GCE9029_01084"/>
<dbReference type="RefSeq" id="WP_062661483.1">
    <property type="nucleotide sequence ID" value="NZ_FIZX01000001.1"/>
</dbReference>
<dbReference type="InterPro" id="IPR000671">
    <property type="entry name" value="Peptidase_A31"/>
</dbReference>
<dbReference type="PANTHER" id="PTHR30302:SF1">
    <property type="entry name" value="HYDROGENASE 2 MATURATION PROTEASE"/>
    <property type="match status" value="1"/>
</dbReference>
<proteinExistence type="inferred from homology"/>
<evidence type="ECO:0000313" key="5">
    <source>
        <dbReference type="EMBL" id="CZF78835.1"/>
    </source>
</evidence>
<keyword evidence="2 5" id="KW-0645">Protease</keyword>
<reference evidence="6" key="1">
    <citation type="submission" date="2016-02" db="EMBL/GenBank/DDBJ databases">
        <authorList>
            <person name="Rodrigo-Torres Lidia"/>
            <person name="Arahal R.David."/>
        </authorList>
    </citation>
    <scope>NUCLEOTIDE SEQUENCE [LARGE SCALE GENOMIC DNA]</scope>
    <source>
        <strain evidence="6">CECT 9029</strain>
    </source>
</reference>
<keyword evidence="6" id="KW-1185">Reference proteome</keyword>
<dbReference type="GO" id="GO:0004190">
    <property type="term" value="F:aspartic-type endopeptidase activity"/>
    <property type="evidence" value="ECO:0007669"/>
    <property type="project" value="UniProtKB-KW"/>
</dbReference>
<dbReference type="PANTHER" id="PTHR30302">
    <property type="entry name" value="HYDROGENASE 1 MATURATION PROTEASE"/>
    <property type="match status" value="1"/>
</dbReference>
<dbReference type="GO" id="GO:0016485">
    <property type="term" value="P:protein processing"/>
    <property type="evidence" value="ECO:0007669"/>
    <property type="project" value="TreeGrafter"/>
</dbReference>
<evidence type="ECO:0000256" key="2">
    <source>
        <dbReference type="ARBA" id="ARBA00022670"/>
    </source>
</evidence>
<sequence length="161" mass="17375">MQVLRILCFGNTLHCDDGIGSAIASRLKASALPECVEVFDVGIAGLNAMPLFENCSKVLVVDAADLALSPGSFRFVKRSEIYATEHDDHMGGVGYLLQAVEAVSQPKPKIDILAIQPERIQRFEPQLSIALLDALEAVVDTLVEYAGLHALVNQNVQELSS</sequence>
<dbReference type="EC" id="3.4.23.51" evidence="5"/>
<evidence type="ECO:0000313" key="6">
    <source>
        <dbReference type="Proteomes" id="UP000071641"/>
    </source>
</evidence>
<dbReference type="CDD" id="cd00518">
    <property type="entry name" value="H2MP"/>
    <property type="match status" value="1"/>
</dbReference>
<dbReference type="SUPFAM" id="SSF53163">
    <property type="entry name" value="HybD-like"/>
    <property type="match status" value="1"/>
</dbReference>
<dbReference type="Pfam" id="PF01750">
    <property type="entry name" value="HycI"/>
    <property type="match status" value="1"/>
</dbReference>
<keyword evidence="3" id="KW-0064">Aspartyl protease</keyword>
<dbReference type="GO" id="GO:0008047">
    <property type="term" value="F:enzyme activator activity"/>
    <property type="evidence" value="ECO:0007669"/>
    <property type="project" value="InterPro"/>
</dbReference>
<protein>
    <submittedName>
        <fullName evidence="5">Hydrogenase 3 maturation protease</fullName>
        <ecNumber evidence="5">3.4.23.51</ecNumber>
    </submittedName>
</protein>
<dbReference type="Gene3D" id="3.40.50.1450">
    <property type="entry name" value="HybD-like"/>
    <property type="match status" value="1"/>
</dbReference>
<gene>
    <name evidence="5" type="primary">hycI</name>
    <name evidence="5" type="ORF">GCE9029_01084</name>
</gene>
<dbReference type="InterPro" id="IPR023430">
    <property type="entry name" value="Pept_HybD-like_dom_sf"/>
</dbReference>
<evidence type="ECO:0000256" key="3">
    <source>
        <dbReference type="ARBA" id="ARBA00022750"/>
    </source>
</evidence>
<dbReference type="PRINTS" id="PR00446">
    <property type="entry name" value="HYDRGNUPTAKE"/>
</dbReference>
<keyword evidence="4 5" id="KW-0378">Hydrolase</keyword>
<name>A0A128EXA8_9GAMM</name>
<evidence type="ECO:0000256" key="1">
    <source>
        <dbReference type="ARBA" id="ARBA00006814"/>
    </source>
</evidence>
<dbReference type="NCBIfam" id="TIGR00072">
    <property type="entry name" value="hydrog_prot"/>
    <property type="match status" value="1"/>
</dbReference>
<evidence type="ECO:0000256" key="4">
    <source>
        <dbReference type="ARBA" id="ARBA00022801"/>
    </source>
</evidence>
<organism evidence="5 6">
    <name type="scientific">Grimontia celer</name>
    <dbReference type="NCBI Taxonomy" id="1796497"/>
    <lineage>
        <taxon>Bacteria</taxon>
        <taxon>Pseudomonadati</taxon>
        <taxon>Pseudomonadota</taxon>
        <taxon>Gammaproteobacteria</taxon>
        <taxon>Vibrionales</taxon>
        <taxon>Vibrionaceae</taxon>
        <taxon>Grimontia</taxon>
    </lineage>
</organism>
<dbReference type="AlphaFoldDB" id="A0A128EXA8"/>
<dbReference type="EMBL" id="FIZX01000001">
    <property type="protein sequence ID" value="CZF78835.1"/>
    <property type="molecule type" value="Genomic_DNA"/>
</dbReference>
<dbReference type="Proteomes" id="UP000071641">
    <property type="component" value="Unassembled WGS sequence"/>
</dbReference>